<reference evidence="1 2" key="2">
    <citation type="submission" date="2018-11" db="EMBL/GenBank/DDBJ databases">
        <authorList>
            <consortium name="Pathogen Informatics"/>
        </authorList>
    </citation>
    <scope>NUCLEOTIDE SEQUENCE [LARGE SCALE GENOMIC DNA]</scope>
</reference>
<dbReference type="EMBL" id="UZAD01005996">
    <property type="protein sequence ID" value="VDN87667.1"/>
    <property type="molecule type" value="Genomic_DNA"/>
</dbReference>
<dbReference type="WBParaSite" id="BPAG_0000651501-mRNA-1">
    <property type="protein sequence ID" value="BPAG_0000651501-mRNA-1"/>
    <property type="gene ID" value="BPAG_0000651501"/>
</dbReference>
<evidence type="ECO:0000313" key="3">
    <source>
        <dbReference type="WBParaSite" id="BPAG_0000651501-mRNA-1"/>
    </source>
</evidence>
<protein>
    <submittedName>
        <fullName evidence="3">DUF2236 domain-containing protein</fullName>
    </submittedName>
</protein>
<name>A0A0N4TE77_BRUPA</name>
<dbReference type="Proteomes" id="UP000278627">
    <property type="component" value="Unassembled WGS sequence"/>
</dbReference>
<evidence type="ECO:0000313" key="1">
    <source>
        <dbReference type="EMBL" id="VDN87667.1"/>
    </source>
</evidence>
<proteinExistence type="predicted"/>
<sequence>MERLFAGVHELADGVMGVFQMLSATGRIVPVSTRFVYPRLLQRSLAEVVSDRPQFDPIV</sequence>
<accession>A0A0N4TE77</accession>
<reference evidence="3" key="1">
    <citation type="submission" date="2017-02" db="UniProtKB">
        <authorList>
            <consortium name="WormBaseParasite"/>
        </authorList>
    </citation>
    <scope>IDENTIFICATION</scope>
</reference>
<gene>
    <name evidence="1" type="ORF">BPAG_LOCUS6481</name>
</gene>
<keyword evidence="2" id="KW-1185">Reference proteome</keyword>
<organism evidence="3">
    <name type="scientific">Brugia pahangi</name>
    <name type="common">Filarial nematode worm</name>
    <dbReference type="NCBI Taxonomy" id="6280"/>
    <lineage>
        <taxon>Eukaryota</taxon>
        <taxon>Metazoa</taxon>
        <taxon>Ecdysozoa</taxon>
        <taxon>Nematoda</taxon>
        <taxon>Chromadorea</taxon>
        <taxon>Rhabditida</taxon>
        <taxon>Spirurina</taxon>
        <taxon>Spiruromorpha</taxon>
        <taxon>Filarioidea</taxon>
        <taxon>Onchocercidae</taxon>
        <taxon>Brugia</taxon>
    </lineage>
</organism>
<dbReference type="AlphaFoldDB" id="A0A0N4TE77"/>
<evidence type="ECO:0000313" key="2">
    <source>
        <dbReference type="Proteomes" id="UP000278627"/>
    </source>
</evidence>